<organism evidence="2">
    <name type="scientific">Oryza sativa subsp. japonica</name>
    <name type="common">Rice</name>
    <dbReference type="NCBI Taxonomy" id="39947"/>
    <lineage>
        <taxon>Eukaryota</taxon>
        <taxon>Viridiplantae</taxon>
        <taxon>Streptophyta</taxon>
        <taxon>Embryophyta</taxon>
        <taxon>Tracheophyta</taxon>
        <taxon>Spermatophyta</taxon>
        <taxon>Magnoliopsida</taxon>
        <taxon>Liliopsida</taxon>
        <taxon>Poales</taxon>
        <taxon>Poaceae</taxon>
        <taxon>BOP clade</taxon>
        <taxon>Oryzoideae</taxon>
        <taxon>Oryzeae</taxon>
        <taxon>Oryzinae</taxon>
        <taxon>Oryza</taxon>
        <taxon>Oryza sativa</taxon>
    </lineage>
</organism>
<sequence>MATRLLGYYAYEYVGFPLLRLLCNGATSSVLELKADERTLQNLTEIHPSMLCSGKSMFMTRADDDELMMSRSTTEISDRFSVSGNHKDNIMPSVQEYEE</sequence>
<accession>Q5JLC1</accession>
<feature type="region of interest" description="Disordered" evidence="1">
    <location>
        <begin position="80"/>
        <end position="99"/>
    </location>
</feature>
<evidence type="ECO:0000256" key="1">
    <source>
        <dbReference type="SAM" id="MobiDB-lite"/>
    </source>
</evidence>
<gene>
    <name evidence="2" type="primary">P0413C03.28</name>
</gene>
<name>Q5JLC1_ORYSJ</name>
<proteinExistence type="predicted"/>
<protein>
    <submittedName>
        <fullName evidence="2">Uncharacterized protein</fullName>
    </submittedName>
</protein>
<evidence type="ECO:0000313" key="2">
    <source>
        <dbReference type="EMBL" id="BAD87739.1"/>
    </source>
</evidence>
<reference evidence="2" key="1">
    <citation type="journal article" date="2002" name="Nature">
        <title>The genome sequence and structure of rice chromosome 1.</title>
        <authorList>
            <person name="Sasaki T."/>
            <person name="Matsumoto T."/>
            <person name="Yamamoto K."/>
            <person name="Sakata K."/>
            <person name="Baba T."/>
            <person name="Katayose Y."/>
            <person name="Wu J."/>
            <person name="Niimura Y."/>
            <person name="Cheng Z."/>
            <person name="Nagamura Y."/>
            <person name="Antonio B.A."/>
            <person name="Kanamori H."/>
            <person name="Hosokawa S."/>
            <person name="Masukawa M."/>
            <person name="Arikawa K."/>
            <person name="Chiden Y."/>
            <person name="Hayashi M."/>
            <person name="Okamoto M."/>
            <person name="Ando T."/>
            <person name="Aoki H."/>
            <person name="Arita K."/>
            <person name="Hamada M."/>
            <person name="Harada C."/>
            <person name="Hijishita S."/>
            <person name="Honda M."/>
            <person name="Ichikawa Y."/>
            <person name="Idonuma A."/>
            <person name="Iijima M."/>
            <person name="Ikeda M."/>
            <person name="Ikeno M."/>
            <person name="Itoh S."/>
            <person name="Itoh T."/>
            <person name="Itoh Y."/>
            <person name="Itoh Y."/>
            <person name="Iwabuchi A."/>
            <person name="Kamiya K."/>
            <person name="Karasawa W."/>
            <person name="Katagiri S."/>
            <person name="Kikuta A."/>
            <person name="Kobayashi N."/>
            <person name="Kono I."/>
            <person name="Machita K."/>
            <person name="Maehara T."/>
            <person name="Mizuno H."/>
            <person name="Mizubayashi T."/>
            <person name="Mukai Y."/>
            <person name="Nagasaki H."/>
            <person name="Nakashima M."/>
            <person name="Nakama Y."/>
            <person name="Nakamichi Y."/>
            <person name="Nakamura M."/>
            <person name="Namiki N."/>
            <person name="Negishi M."/>
            <person name="Ohta I."/>
            <person name="Ono N."/>
            <person name="Saji S."/>
            <person name="Sakai K."/>
            <person name="Shibata M."/>
            <person name="Shimokawa T."/>
            <person name="Shomura A."/>
            <person name="Song J."/>
            <person name="Takazaki Y."/>
            <person name="Terasawa K."/>
            <person name="Tsuji K."/>
            <person name="Waki K."/>
            <person name="Yamagata H."/>
            <person name="Yamane H."/>
            <person name="Yoshiki S."/>
            <person name="Yoshihara R."/>
            <person name="Yukawa K."/>
            <person name="Zhong H."/>
            <person name="Iwama H."/>
            <person name="Endo T."/>
            <person name="Ito H."/>
            <person name="Hahn J.H."/>
            <person name="Kim H.I."/>
            <person name="Eun M.Y."/>
            <person name="Yano M."/>
            <person name="Jiang J."/>
            <person name="Gojobori T."/>
        </authorList>
    </citation>
    <scope>NUCLEOTIDE SEQUENCE [LARGE SCALE GENOMIC DNA]</scope>
</reference>
<dbReference type="AlphaFoldDB" id="Q5JLC1"/>
<dbReference type="EMBL" id="AP003451">
    <property type="protein sequence ID" value="BAD87739.1"/>
    <property type="molecule type" value="Genomic_DNA"/>
</dbReference>
<dbReference type="Proteomes" id="UP000817658">
    <property type="component" value="Chromosome 1"/>
</dbReference>